<organism evidence="1 2">
    <name type="scientific">Chloroherpeton thalassium (strain ATCC 35110 / GB-78)</name>
    <dbReference type="NCBI Taxonomy" id="517418"/>
    <lineage>
        <taxon>Bacteria</taxon>
        <taxon>Pseudomonadati</taxon>
        <taxon>Chlorobiota</taxon>
        <taxon>Chlorobiia</taxon>
        <taxon>Chlorobiales</taxon>
        <taxon>Chloroherpetonaceae</taxon>
        <taxon>Chloroherpeton</taxon>
    </lineage>
</organism>
<dbReference type="OrthoDB" id="1095227at2"/>
<dbReference type="KEGG" id="cts:Ctha_0324"/>
<dbReference type="AlphaFoldDB" id="B3QTZ7"/>
<accession>B3QTZ7</accession>
<name>B3QTZ7_CHLT3</name>
<evidence type="ECO:0000313" key="1">
    <source>
        <dbReference type="EMBL" id="ACF12795.1"/>
    </source>
</evidence>
<dbReference type="Proteomes" id="UP000001208">
    <property type="component" value="Chromosome"/>
</dbReference>
<dbReference type="HOGENOM" id="CLU_1616069_0_0_10"/>
<protein>
    <submittedName>
        <fullName evidence="1">Uncharacterized protein</fullName>
    </submittedName>
</protein>
<keyword evidence="2" id="KW-1185">Reference proteome</keyword>
<reference evidence="1 2" key="1">
    <citation type="submission" date="2008-06" db="EMBL/GenBank/DDBJ databases">
        <title>Complete sequence of Chloroherpeton thalassium ATCC 35110.</title>
        <authorList>
            <consortium name="US DOE Joint Genome Institute"/>
            <person name="Lucas S."/>
            <person name="Copeland A."/>
            <person name="Lapidus A."/>
            <person name="Glavina del Rio T."/>
            <person name="Dalin E."/>
            <person name="Tice H."/>
            <person name="Bruce D."/>
            <person name="Goodwin L."/>
            <person name="Pitluck S."/>
            <person name="Schmutz J."/>
            <person name="Larimer F."/>
            <person name="Land M."/>
            <person name="Hauser L."/>
            <person name="Kyrpides N."/>
            <person name="Mikhailova N."/>
            <person name="Liu Z."/>
            <person name="Li T."/>
            <person name="Zhao F."/>
            <person name="Overmann J."/>
            <person name="Bryant D.A."/>
            <person name="Richardson P."/>
        </authorList>
    </citation>
    <scope>NUCLEOTIDE SEQUENCE [LARGE SCALE GENOMIC DNA]</scope>
    <source>
        <strain evidence="2">ATCC 35110 / GB-78</strain>
    </source>
</reference>
<dbReference type="RefSeq" id="WP_012498879.1">
    <property type="nucleotide sequence ID" value="NC_011026.1"/>
</dbReference>
<dbReference type="EMBL" id="CP001100">
    <property type="protein sequence ID" value="ACF12795.1"/>
    <property type="molecule type" value="Genomic_DNA"/>
</dbReference>
<gene>
    <name evidence="1" type="ordered locus">Ctha_0324</name>
</gene>
<evidence type="ECO:0000313" key="2">
    <source>
        <dbReference type="Proteomes" id="UP000001208"/>
    </source>
</evidence>
<sequence length="164" mass="18627">MHIPKNFTFRCPSCAGQLTLDVKDIKPGKKINCSACDFELELPPEFAKEINAMVVSMLFLTEPEEFDGVKYKAVGSLIVWLEYDAEKGKGKDKSALLLTLCQKHEILPEKLELAVFINPQNPKLPPTPHICPLKWEAAHKNFSYSNLTPIPYEFFHETLKSHLI</sequence>
<proteinExistence type="predicted"/>
<dbReference type="Gene3D" id="2.20.28.160">
    <property type="match status" value="1"/>
</dbReference>
<dbReference type="STRING" id="517418.Ctha_0324"/>